<accession>A0AAV2E821</accession>
<name>A0AAV2E821_9ROSI</name>
<gene>
    <name evidence="1" type="ORF">LTRI10_LOCUS23326</name>
</gene>
<proteinExistence type="predicted"/>
<sequence length="150" mass="16032">MAGPSSLSSIEGHHSLNASFNDNIKLLLAKVTEMQDGLIEFRDSPTYRGNRSVCPAPPAADYCGILNKQSAPTSSELDGGRGMVGNPLPVLSMETGRDRSVPLLILENQPPTARRNVELKVPTATSLSPAAASFPTGIPDQLIHCRQRQV</sequence>
<evidence type="ECO:0000313" key="2">
    <source>
        <dbReference type="Proteomes" id="UP001497516"/>
    </source>
</evidence>
<organism evidence="1 2">
    <name type="scientific">Linum trigynum</name>
    <dbReference type="NCBI Taxonomy" id="586398"/>
    <lineage>
        <taxon>Eukaryota</taxon>
        <taxon>Viridiplantae</taxon>
        <taxon>Streptophyta</taxon>
        <taxon>Embryophyta</taxon>
        <taxon>Tracheophyta</taxon>
        <taxon>Spermatophyta</taxon>
        <taxon>Magnoliopsida</taxon>
        <taxon>eudicotyledons</taxon>
        <taxon>Gunneridae</taxon>
        <taxon>Pentapetalae</taxon>
        <taxon>rosids</taxon>
        <taxon>fabids</taxon>
        <taxon>Malpighiales</taxon>
        <taxon>Linaceae</taxon>
        <taxon>Linum</taxon>
    </lineage>
</organism>
<protein>
    <submittedName>
        <fullName evidence="1">Uncharacterized protein</fullName>
    </submittedName>
</protein>
<reference evidence="1 2" key="1">
    <citation type="submission" date="2024-04" db="EMBL/GenBank/DDBJ databases">
        <authorList>
            <person name="Fracassetti M."/>
        </authorList>
    </citation>
    <scope>NUCLEOTIDE SEQUENCE [LARGE SCALE GENOMIC DNA]</scope>
</reference>
<dbReference type="EMBL" id="OZ034817">
    <property type="protein sequence ID" value="CAL1381977.1"/>
    <property type="molecule type" value="Genomic_DNA"/>
</dbReference>
<keyword evidence="2" id="KW-1185">Reference proteome</keyword>
<dbReference type="Proteomes" id="UP001497516">
    <property type="component" value="Chromosome 4"/>
</dbReference>
<dbReference type="AlphaFoldDB" id="A0AAV2E821"/>
<evidence type="ECO:0000313" key="1">
    <source>
        <dbReference type="EMBL" id="CAL1381977.1"/>
    </source>
</evidence>